<protein>
    <recommendedName>
        <fullName evidence="6">Reverse transcriptase Ty1/copia-type domain-containing protein</fullName>
    </recommendedName>
</protein>
<feature type="coiled-coil region" evidence="1">
    <location>
        <begin position="113"/>
        <end position="140"/>
    </location>
</feature>
<organism evidence="4 5">
    <name type="scientific">Prorocentrum cordatum</name>
    <dbReference type="NCBI Taxonomy" id="2364126"/>
    <lineage>
        <taxon>Eukaryota</taxon>
        <taxon>Sar</taxon>
        <taxon>Alveolata</taxon>
        <taxon>Dinophyceae</taxon>
        <taxon>Prorocentrales</taxon>
        <taxon>Prorocentraceae</taxon>
        <taxon>Prorocentrum</taxon>
    </lineage>
</organism>
<feature type="transmembrane region" description="Helical" evidence="3">
    <location>
        <begin position="1303"/>
        <end position="1324"/>
    </location>
</feature>
<feature type="compositionally biased region" description="Basic and acidic residues" evidence="2">
    <location>
        <begin position="187"/>
        <end position="233"/>
    </location>
</feature>
<accession>A0ABN9XJ15</accession>
<dbReference type="CDD" id="cd09272">
    <property type="entry name" value="RNase_HI_RT_Ty1"/>
    <property type="match status" value="1"/>
</dbReference>
<dbReference type="EMBL" id="CAUYUJ010020666">
    <property type="protein sequence ID" value="CAK0899784.1"/>
    <property type="molecule type" value="Genomic_DNA"/>
</dbReference>
<keyword evidence="3" id="KW-1133">Transmembrane helix</keyword>
<feature type="compositionally biased region" description="Basic and acidic residues" evidence="2">
    <location>
        <begin position="511"/>
        <end position="526"/>
    </location>
</feature>
<evidence type="ECO:0000313" key="4">
    <source>
        <dbReference type="EMBL" id="CAK0899784.1"/>
    </source>
</evidence>
<dbReference type="PANTHER" id="PTHR11439:SF467">
    <property type="entry name" value="INTEGRASE CATALYTIC DOMAIN-CONTAINING PROTEIN"/>
    <property type="match status" value="1"/>
</dbReference>
<feature type="region of interest" description="Disordered" evidence="2">
    <location>
        <begin position="717"/>
        <end position="775"/>
    </location>
</feature>
<comment type="caution">
    <text evidence="4">The sequence shown here is derived from an EMBL/GenBank/DDBJ whole genome shotgun (WGS) entry which is preliminary data.</text>
</comment>
<sequence>DQIMGALIGDKGKPPSFGNVKKPDYFDWSFKFKAFIGNQSRKALEGMNQVEYSQNALDYGNYDDERRQMPHSLYSMLTMYTEGTRLSYQCDPQNMGSILFRLMKVLEFDFGGESEFLDNLAKFENLIEEYEKLSKEALSDNIRSAVLIEDIQWNTIKKVTSYYLLTKQSMPGGPAPMGVGWTQTGGKWDRRPGKYGDWKGDKGRDSKGKGKDSKGKGADKGDKGGEVDGKPEFQGHCGRCGKWGHKQKGFYAKINEVDTGDWSSWNVGWNTDGWGKSWRGQQIQGHGDPAPAQPSKETTAAAATTASVECQVCGDESAWIFAVATYDGSKGTRVGQVVDAMVDAGENRSVCGPQDFPDYPIIQDTKLEIKVATGANIRHYGDKQVNLRAESDDEINVKIHVTDVTRPIPSVTSINIAGAGVEFPPSSARGSASITRDSKSGRQRLGLITAFGLLFLRATVMACAGAKHGGHGLVVNVAATDDATPFSVQEVDQPIEPAARPEATAVTAPRESTKAEREAHEARRDEKAHPVMNAINSAYHAAASVWCEAKGSGDTFVVKCLQRYVEKLGREKAIAQCGPENAAKDAAIKVARDVGNKAIGGKYGIAIELGRPIMAWIARHASWTHDRFLVHRSDYKTSLERQNEKHYDKKVAPLGEAVMRRQPGPIAAKFETAWGCGIHSGRSLEGDARICGARRGIIMARSARGLVESERCDKQLPLAMRGTPSDLKAADASDAEPAPEPERAAGSVEPQSAAGKISSDDGGAPAGGEAPPTERNIGAVTIANVTELGYPGGAELHAPCELDPNFELLEEACYDDDDGEHLDPNKAHEGAKRGANCMGPLGVGGPAPRPRDKEVWGTRWRHRKKGEGARSRFVARQFQDAQAGDFIACAPRTEAVRTPMAAALLLKRAAATTDFSAAFTRAPVKDGAGIYVEMPPAEPAIYHHIEKGVRVVVHADDPLAPGPARRVLDELFDKLAEHLVIMGRFVLGEEPVIYLGSSLQRFGDVIVEKSKPGRVESALEAAGMTGCRPVGTAGARPDLTEPGAKEPLNSEEHSLYRLDVMYPLRQLGWRLSEPRKADVKCLKHLFRYLNGTRDMAMVHRASNDWKRLRGSTDSDWAGCHESRKSTCCGIVRWCGAAISSHVRTESALAQSSPEAEYLGAVELAAEVLYVREIVRFMGFDASMEIECDATSAIAIATRRGLGRPRHHEVKWLWLQQLVGTGQIKIAKVKGIENAPDVGTKFLCKAALEKCRSMLGLAAVDGFGSAVVAALSAGRSARFLATLMIPVSGARAEPDQDRGGLEPLMMVMLAWTLSCVIIGLLFGYLRAHFRACTTKATTPTGPTASSFSTEMPTELTVETTTAGATEPTSVPPPVTWEGVLECSWYTTSTW</sequence>
<feature type="region of interest" description="Disordered" evidence="2">
    <location>
        <begin position="174"/>
        <end position="236"/>
    </location>
</feature>
<evidence type="ECO:0000256" key="2">
    <source>
        <dbReference type="SAM" id="MobiDB-lite"/>
    </source>
</evidence>
<dbReference type="PANTHER" id="PTHR11439">
    <property type="entry name" value="GAG-POL-RELATED RETROTRANSPOSON"/>
    <property type="match status" value="1"/>
</dbReference>
<evidence type="ECO:0000256" key="1">
    <source>
        <dbReference type="SAM" id="Coils"/>
    </source>
</evidence>
<dbReference type="Proteomes" id="UP001189429">
    <property type="component" value="Unassembled WGS sequence"/>
</dbReference>
<feature type="region of interest" description="Disordered" evidence="2">
    <location>
        <begin position="499"/>
        <end position="526"/>
    </location>
</feature>
<keyword evidence="3" id="KW-0812">Transmembrane</keyword>
<keyword evidence="3" id="KW-0472">Membrane</keyword>
<evidence type="ECO:0000256" key="3">
    <source>
        <dbReference type="SAM" id="Phobius"/>
    </source>
</evidence>
<name>A0ABN9XJ15_9DINO</name>
<feature type="region of interest" description="Disordered" evidence="2">
    <location>
        <begin position="829"/>
        <end position="854"/>
    </location>
</feature>
<feature type="non-terminal residue" evidence="4">
    <location>
        <position position="1"/>
    </location>
</feature>
<reference evidence="4" key="1">
    <citation type="submission" date="2023-10" db="EMBL/GenBank/DDBJ databases">
        <authorList>
            <person name="Chen Y."/>
            <person name="Shah S."/>
            <person name="Dougan E. K."/>
            <person name="Thang M."/>
            <person name="Chan C."/>
        </authorList>
    </citation>
    <scope>NUCLEOTIDE SEQUENCE [LARGE SCALE GENOMIC DNA]</scope>
</reference>
<gene>
    <name evidence="4" type="ORF">PCOR1329_LOCUS77221</name>
</gene>
<proteinExistence type="predicted"/>
<keyword evidence="1" id="KW-0175">Coiled coil</keyword>
<evidence type="ECO:0008006" key="6">
    <source>
        <dbReference type="Google" id="ProtNLM"/>
    </source>
</evidence>
<keyword evidence="5" id="KW-1185">Reference proteome</keyword>
<evidence type="ECO:0000313" key="5">
    <source>
        <dbReference type="Proteomes" id="UP001189429"/>
    </source>
</evidence>